<accession>A0AAV5M782</accession>
<name>A0AAV5M782_9ROSI</name>
<dbReference type="InterPro" id="IPR025846">
    <property type="entry name" value="TBL_N"/>
</dbReference>
<dbReference type="Pfam" id="PF14416">
    <property type="entry name" value="PMR5N"/>
    <property type="match status" value="1"/>
</dbReference>
<dbReference type="Proteomes" id="UP001054252">
    <property type="component" value="Unassembled WGS sequence"/>
</dbReference>
<keyword evidence="1" id="KW-0732">Signal</keyword>
<feature type="domain" description="Trichome birefringence-like N-terminal" evidence="2">
    <location>
        <begin position="32"/>
        <end position="60"/>
    </location>
</feature>
<reference evidence="3 4" key="1">
    <citation type="journal article" date="2021" name="Commun. Biol.">
        <title>The genome of Shorea leprosula (Dipterocarpaceae) highlights the ecological relevance of drought in aseasonal tropical rainforests.</title>
        <authorList>
            <person name="Ng K.K.S."/>
            <person name="Kobayashi M.J."/>
            <person name="Fawcett J.A."/>
            <person name="Hatakeyama M."/>
            <person name="Paape T."/>
            <person name="Ng C.H."/>
            <person name="Ang C.C."/>
            <person name="Tnah L.H."/>
            <person name="Lee C.T."/>
            <person name="Nishiyama T."/>
            <person name="Sese J."/>
            <person name="O'Brien M.J."/>
            <person name="Copetti D."/>
            <person name="Mohd Noor M.I."/>
            <person name="Ong R.C."/>
            <person name="Putra M."/>
            <person name="Sireger I.Z."/>
            <person name="Indrioko S."/>
            <person name="Kosugi Y."/>
            <person name="Izuno A."/>
            <person name="Isagi Y."/>
            <person name="Lee S.L."/>
            <person name="Shimizu K.K."/>
        </authorList>
    </citation>
    <scope>NUCLEOTIDE SEQUENCE [LARGE SCALE GENOMIC DNA]</scope>
    <source>
        <strain evidence="3">214</strain>
    </source>
</reference>
<comment type="caution">
    <text evidence="3">The sequence shown here is derived from an EMBL/GenBank/DDBJ whole genome shotgun (WGS) entry which is preliminary data.</text>
</comment>
<evidence type="ECO:0000259" key="2">
    <source>
        <dbReference type="Pfam" id="PF14416"/>
    </source>
</evidence>
<proteinExistence type="predicted"/>
<dbReference type="EMBL" id="BPVZ01000193">
    <property type="protein sequence ID" value="GKV45302.1"/>
    <property type="molecule type" value="Genomic_DNA"/>
</dbReference>
<sequence>MDSGDFRCSYSVASSALLLFGVALLPQANAGDCDLFSGRWVFDSSYPLYSSSKLSLHRERVQLREEWPA</sequence>
<feature type="chain" id="PRO_5043741845" description="Trichome birefringence-like N-terminal domain-containing protein" evidence="1">
    <location>
        <begin position="31"/>
        <end position="69"/>
    </location>
</feature>
<gene>
    <name evidence="3" type="ORF">SLEP1_g52407</name>
</gene>
<protein>
    <recommendedName>
        <fullName evidence="2">Trichome birefringence-like N-terminal domain-containing protein</fullName>
    </recommendedName>
</protein>
<evidence type="ECO:0000256" key="1">
    <source>
        <dbReference type="SAM" id="SignalP"/>
    </source>
</evidence>
<feature type="signal peptide" evidence="1">
    <location>
        <begin position="1"/>
        <end position="30"/>
    </location>
</feature>
<organism evidence="3 4">
    <name type="scientific">Rubroshorea leprosula</name>
    <dbReference type="NCBI Taxonomy" id="152421"/>
    <lineage>
        <taxon>Eukaryota</taxon>
        <taxon>Viridiplantae</taxon>
        <taxon>Streptophyta</taxon>
        <taxon>Embryophyta</taxon>
        <taxon>Tracheophyta</taxon>
        <taxon>Spermatophyta</taxon>
        <taxon>Magnoliopsida</taxon>
        <taxon>eudicotyledons</taxon>
        <taxon>Gunneridae</taxon>
        <taxon>Pentapetalae</taxon>
        <taxon>rosids</taxon>
        <taxon>malvids</taxon>
        <taxon>Malvales</taxon>
        <taxon>Dipterocarpaceae</taxon>
        <taxon>Rubroshorea</taxon>
    </lineage>
</organism>
<evidence type="ECO:0000313" key="4">
    <source>
        <dbReference type="Proteomes" id="UP001054252"/>
    </source>
</evidence>
<dbReference type="AlphaFoldDB" id="A0AAV5M782"/>
<evidence type="ECO:0000313" key="3">
    <source>
        <dbReference type="EMBL" id="GKV45302.1"/>
    </source>
</evidence>
<keyword evidence="4" id="KW-1185">Reference proteome</keyword>